<reference evidence="9" key="2">
    <citation type="submission" date="2021-09" db="EMBL/GenBank/DDBJ databases">
        <authorList>
            <person name="Gilroy R."/>
        </authorList>
    </citation>
    <scope>NUCLEOTIDE SEQUENCE</scope>
    <source>
        <strain evidence="9">1647</strain>
    </source>
</reference>
<feature type="compositionally biased region" description="Basic and acidic residues" evidence="6">
    <location>
        <begin position="67"/>
        <end position="88"/>
    </location>
</feature>
<evidence type="ECO:0000256" key="5">
    <source>
        <dbReference type="HAMAP-Rule" id="MF_01114"/>
    </source>
</evidence>
<dbReference type="Gene3D" id="1.10.10.10">
    <property type="entry name" value="Winged helix-like DNA-binding domain superfamily/Winged helix DNA-binding domain"/>
    <property type="match status" value="2"/>
</dbReference>
<feature type="compositionally biased region" description="Low complexity" evidence="6">
    <location>
        <begin position="10"/>
        <end position="48"/>
    </location>
</feature>
<feature type="region of interest" description="Disordered" evidence="6">
    <location>
        <begin position="1"/>
        <end position="88"/>
    </location>
</feature>
<dbReference type="HAMAP" id="MF_01114">
    <property type="entry name" value="RecX"/>
    <property type="match status" value="1"/>
</dbReference>
<dbReference type="Pfam" id="PF21982">
    <property type="entry name" value="RecX_HTH1"/>
    <property type="match status" value="1"/>
</dbReference>
<dbReference type="InterPro" id="IPR036388">
    <property type="entry name" value="WH-like_DNA-bd_sf"/>
</dbReference>
<organism evidence="9 10">
    <name type="scientific">Brachybacterium paraconglomeratum</name>
    <dbReference type="NCBI Taxonomy" id="173362"/>
    <lineage>
        <taxon>Bacteria</taxon>
        <taxon>Bacillati</taxon>
        <taxon>Actinomycetota</taxon>
        <taxon>Actinomycetes</taxon>
        <taxon>Micrococcales</taxon>
        <taxon>Dermabacteraceae</taxon>
        <taxon>Brachybacterium</taxon>
    </lineage>
</organism>
<evidence type="ECO:0000313" key="9">
    <source>
        <dbReference type="EMBL" id="HJF49398.1"/>
    </source>
</evidence>
<evidence type="ECO:0000256" key="3">
    <source>
        <dbReference type="ARBA" id="ARBA00018111"/>
    </source>
</evidence>
<dbReference type="InterPro" id="IPR003783">
    <property type="entry name" value="Regulatory_RecX"/>
</dbReference>
<dbReference type="EMBL" id="DYWO01000183">
    <property type="protein sequence ID" value="HJF49398.1"/>
    <property type="molecule type" value="Genomic_DNA"/>
</dbReference>
<dbReference type="GO" id="GO:0006282">
    <property type="term" value="P:regulation of DNA repair"/>
    <property type="evidence" value="ECO:0007669"/>
    <property type="project" value="UniProtKB-UniRule"/>
</dbReference>
<protein>
    <recommendedName>
        <fullName evidence="3 5">Regulatory protein RecX</fullName>
    </recommendedName>
</protein>
<evidence type="ECO:0000256" key="2">
    <source>
        <dbReference type="ARBA" id="ARBA00009695"/>
    </source>
</evidence>
<name>A0A921GNW7_9MICO</name>
<dbReference type="Pfam" id="PF02631">
    <property type="entry name" value="RecX_HTH2"/>
    <property type="match status" value="1"/>
</dbReference>
<keyword evidence="4 5" id="KW-0963">Cytoplasm</keyword>
<dbReference type="GO" id="GO:0005737">
    <property type="term" value="C:cytoplasm"/>
    <property type="evidence" value="ECO:0007669"/>
    <property type="project" value="UniProtKB-SubCell"/>
</dbReference>
<reference evidence="9" key="1">
    <citation type="journal article" date="2021" name="PeerJ">
        <title>Extensive microbial diversity within the chicken gut microbiome revealed by metagenomics and culture.</title>
        <authorList>
            <person name="Gilroy R."/>
            <person name="Ravi A."/>
            <person name="Getino M."/>
            <person name="Pursley I."/>
            <person name="Horton D.L."/>
            <person name="Alikhan N.F."/>
            <person name="Baker D."/>
            <person name="Gharbi K."/>
            <person name="Hall N."/>
            <person name="Watson M."/>
            <person name="Adriaenssens E.M."/>
            <person name="Foster-Nyarko E."/>
            <person name="Jarju S."/>
            <person name="Secka A."/>
            <person name="Antonio M."/>
            <person name="Oren A."/>
            <person name="Chaudhuri R.R."/>
            <person name="La Ragione R."/>
            <person name="Hildebrand F."/>
            <person name="Pallen M.J."/>
        </authorList>
    </citation>
    <scope>NUCLEOTIDE SEQUENCE</scope>
    <source>
        <strain evidence="9">1647</strain>
    </source>
</reference>
<dbReference type="InterPro" id="IPR053926">
    <property type="entry name" value="RecX_HTH_1st"/>
</dbReference>
<dbReference type="AlphaFoldDB" id="A0A921GNW7"/>
<gene>
    <name evidence="5" type="primary">recX</name>
    <name evidence="9" type="ORF">K8W24_06305</name>
</gene>
<dbReference type="InterPro" id="IPR053924">
    <property type="entry name" value="RecX_HTH_2nd"/>
</dbReference>
<comment type="caution">
    <text evidence="9">The sequence shown here is derived from an EMBL/GenBank/DDBJ whole genome shotgun (WGS) entry which is preliminary data.</text>
</comment>
<comment type="similarity">
    <text evidence="2 5">Belongs to the RecX family.</text>
</comment>
<dbReference type="Proteomes" id="UP000775129">
    <property type="component" value="Unassembled WGS sequence"/>
</dbReference>
<sequence length="254" mass="28546">MTPRHHPRGAGDQQVVGAAGVPARSAGAAPHAARSVPRSRGSSSPEGEAPARRPHPAQQVTEQLAARTREILERPRPEENEEQRAREKAVVHECRYLMRLLSTRRRSEGEMRGRLAEREVPADVAHEAMARIARAGLIDDAAFARDWVQQRRSLRALGDEALRRELEARRVDAELIEAALSDGQSDEEQRCRELVRSRIDHRDRERLREERDGSHRRRLSRRLDALLTRKGYPGDLAVHVIAGELRAAAEDPAA</sequence>
<evidence type="ECO:0000256" key="6">
    <source>
        <dbReference type="SAM" id="MobiDB-lite"/>
    </source>
</evidence>
<evidence type="ECO:0000259" key="8">
    <source>
        <dbReference type="Pfam" id="PF21982"/>
    </source>
</evidence>
<comment type="function">
    <text evidence="5">Modulates RecA activity.</text>
</comment>
<dbReference type="PANTHER" id="PTHR33602">
    <property type="entry name" value="REGULATORY PROTEIN RECX FAMILY PROTEIN"/>
    <property type="match status" value="1"/>
</dbReference>
<comment type="subcellular location">
    <subcellularLocation>
        <location evidence="1 5">Cytoplasm</location>
    </subcellularLocation>
</comment>
<proteinExistence type="inferred from homology"/>
<evidence type="ECO:0000256" key="4">
    <source>
        <dbReference type="ARBA" id="ARBA00022490"/>
    </source>
</evidence>
<evidence type="ECO:0000256" key="1">
    <source>
        <dbReference type="ARBA" id="ARBA00004496"/>
    </source>
</evidence>
<feature type="domain" description="RecX first three-helical" evidence="8">
    <location>
        <begin position="98"/>
        <end position="131"/>
    </location>
</feature>
<dbReference type="PANTHER" id="PTHR33602:SF1">
    <property type="entry name" value="REGULATORY PROTEIN RECX FAMILY PROTEIN"/>
    <property type="match status" value="1"/>
</dbReference>
<evidence type="ECO:0000313" key="10">
    <source>
        <dbReference type="Proteomes" id="UP000775129"/>
    </source>
</evidence>
<evidence type="ECO:0000259" key="7">
    <source>
        <dbReference type="Pfam" id="PF02631"/>
    </source>
</evidence>
<accession>A0A921GNW7</accession>
<feature type="domain" description="RecX second three-helical" evidence="7">
    <location>
        <begin position="139"/>
        <end position="180"/>
    </location>
</feature>